<dbReference type="RefSeq" id="WP_021678924.1">
    <property type="nucleotide sequence ID" value="NZ_CP024592.1"/>
</dbReference>
<dbReference type="PANTHER" id="PTHR30298:SF0">
    <property type="entry name" value="PROTEIN YBFL-RELATED"/>
    <property type="match status" value="1"/>
</dbReference>
<evidence type="ECO:0000313" key="2">
    <source>
        <dbReference type="EMBL" id="WCG03236.1"/>
    </source>
</evidence>
<dbReference type="AlphaFoldDB" id="A0AAE9XAR8"/>
<protein>
    <submittedName>
        <fullName evidence="1">Transposase</fullName>
    </submittedName>
</protein>
<sequence length="94" mass="10929">MKGYGKYLSNAEEVCKLIRYHWAIENNLHHCHDVILGEDRSLRRKDNAAKNVNIIHKIALFFLERLKSRPKSSFNALQKINALRKPSQILSSDL</sequence>
<accession>A0AAE9XAR8</accession>
<evidence type="ECO:0000313" key="3">
    <source>
        <dbReference type="Proteomes" id="UP001179501"/>
    </source>
</evidence>
<dbReference type="PANTHER" id="PTHR30298">
    <property type="entry name" value="H REPEAT-ASSOCIATED PREDICTED TRANSPOSASE"/>
    <property type="match status" value="1"/>
</dbReference>
<proteinExistence type="predicted"/>
<dbReference type="EMBL" id="CP116614">
    <property type="protein sequence ID" value="WCG03236.1"/>
    <property type="molecule type" value="Genomic_DNA"/>
</dbReference>
<name>A0AAE9XAR8_PORGN</name>
<dbReference type="EMBL" id="CP116614">
    <property type="protein sequence ID" value="WCG03138.1"/>
    <property type="molecule type" value="Genomic_DNA"/>
</dbReference>
<evidence type="ECO:0000313" key="1">
    <source>
        <dbReference type="EMBL" id="WCG03138.1"/>
    </source>
</evidence>
<dbReference type="Proteomes" id="UP001179501">
    <property type="component" value="Chromosome"/>
</dbReference>
<organism evidence="1 3">
    <name type="scientific">Porphyromonas gingivalis</name>
    <name type="common">Bacteroides gingivalis</name>
    <dbReference type="NCBI Taxonomy" id="837"/>
    <lineage>
        <taxon>Bacteria</taxon>
        <taxon>Pseudomonadati</taxon>
        <taxon>Bacteroidota</taxon>
        <taxon>Bacteroidia</taxon>
        <taxon>Bacteroidales</taxon>
        <taxon>Porphyromonadaceae</taxon>
        <taxon>Porphyromonas</taxon>
    </lineage>
</organism>
<reference evidence="1" key="1">
    <citation type="submission" date="2023-01" db="EMBL/GenBank/DDBJ databases">
        <title>Phages are important unrecognized players in the ecology of the oral pathogen Porphyromonas gingivalis.</title>
        <authorList>
            <person name="Matrishin C.B."/>
            <person name="Kauffman K.M."/>
        </authorList>
    </citation>
    <scope>NUCLEOTIDE SEQUENCE</scope>
    <source>
        <strain evidence="1">ATCC 49417</strain>
    </source>
</reference>
<dbReference type="InterPro" id="IPR051698">
    <property type="entry name" value="Transposase_11-like"/>
</dbReference>
<gene>
    <name evidence="2" type="ORF">NY151_00380</name>
    <name evidence="1" type="ORF">NY151_11015</name>
</gene>